<sequence length="410" mass="47749">MSETDVAQMNTMRELGIGTGKIFAPFAGQFGGYRYIGFSKKDMYNQIQKQRRIGNGDAESALQYLKEQCKSDCAMYWRHSVDEEVIVFSGVNHHKQTTIFADAIVSNKTEETYVWVLQNFLEAMNDKHPKCVITDGDLTMRNAIQRVYPEAHHRLYAWHICNNAGKNIKKKDFHKDFQKVMYADVEVEDFQMMWEELIVKHGLQNNGWAAQTYDCRSMWARCFIRGKFFAGLHTTSRCEGLHSQMGRYIEGGHNVKEFLHHFQRCVSHIRNNEVVEDFKSSYGDELLQTPYHSLERHAASIYTRVVLKEFHETLLETEKMKIISTHQTSSHVIYKVGKHYNPNKKWHVSYYDRGSEVELRCSCRRLESFGMPCSHGVFVLLILDIPQLPHCMIVDRWTKKAKAAQVVNLQ</sequence>
<dbReference type="GO" id="GO:0008270">
    <property type="term" value="F:zinc ion binding"/>
    <property type="evidence" value="ECO:0007669"/>
    <property type="project" value="UniProtKB-KW"/>
</dbReference>
<feature type="domain" description="SWIM-type" evidence="2">
    <location>
        <begin position="346"/>
        <end position="384"/>
    </location>
</feature>
<dbReference type="PROSITE" id="PS50966">
    <property type="entry name" value="ZF_SWIM"/>
    <property type="match status" value="1"/>
</dbReference>
<dbReference type="InterPro" id="IPR018289">
    <property type="entry name" value="MULE_transposase_dom"/>
</dbReference>
<evidence type="ECO:0000313" key="3">
    <source>
        <dbReference type="EMBL" id="CAL0313842.1"/>
    </source>
</evidence>
<dbReference type="PANTHER" id="PTHR47718">
    <property type="entry name" value="OS01G0519700 PROTEIN"/>
    <property type="match status" value="1"/>
</dbReference>
<proteinExistence type="predicted"/>
<evidence type="ECO:0000256" key="1">
    <source>
        <dbReference type="PROSITE-ProRule" id="PRU00325"/>
    </source>
</evidence>
<dbReference type="InterPro" id="IPR007527">
    <property type="entry name" value="Znf_SWIM"/>
</dbReference>
<dbReference type="AlphaFoldDB" id="A0AAV1WYN9"/>
<keyword evidence="4" id="KW-1185">Reference proteome</keyword>
<dbReference type="Pfam" id="PF10551">
    <property type="entry name" value="MULE"/>
    <property type="match status" value="1"/>
</dbReference>
<dbReference type="PANTHER" id="PTHR47718:SF6">
    <property type="entry name" value="PROTEIN FAR1-RELATED SEQUENCE"/>
    <property type="match status" value="1"/>
</dbReference>
<reference evidence="3 4" key="1">
    <citation type="submission" date="2024-03" db="EMBL/GenBank/DDBJ databases">
        <authorList>
            <person name="Martinez-Hernandez J."/>
        </authorList>
    </citation>
    <scope>NUCLEOTIDE SEQUENCE [LARGE SCALE GENOMIC DNA]</scope>
</reference>
<protein>
    <recommendedName>
        <fullName evidence="2">SWIM-type domain-containing protein</fullName>
    </recommendedName>
</protein>
<evidence type="ECO:0000313" key="4">
    <source>
        <dbReference type="Proteomes" id="UP001497480"/>
    </source>
</evidence>
<accession>A0AAV1WYN9</accession>
<evidence type="ECO:0000259" key="2">
    <source>
        <dbReference type="PROSITE" id="PS50966"/>
    </source>
</evidence>
<keyword evidence="1" id="KW-0479">Metal-binding</keyword>
<gene>
    <name evidence="3" type="ORF">LLUT_LOCUS14902</name>
</gene>
<comment type="caution">
    <text evidence="3">The sequence shown here is derived from an EMBL/GenBank/DDBJ whole genome shotgun (WGS) entry which is preliminary data.</text>
</comment>
<name>A0AAV1WYN9_LUPLU</name>
<dbReference type="Proteomes" id="UP001497480">
    <property type="component" value="Unassembled WGS sequence"/>
</dbReference>
<keyword evidence="1" id="KW-0863">Zinc-finger</keyword>
<organism evidence="3 4">
    <name type="scientific">Lupinus luteus</name>
    <name type="common">European yellow lupine</name>
    <dbReference type="NCBI Taxonomy" id="3873"/>
    <lineage>
        <taxon>Eukaryota</taxon>
        <taxon>Viridiplantae</taxon>
        <taxon>Streptophyta</taxon>
        <taxon>Embryophyta</taxon>
        <taxon>Tracheophyta</taxon>
        <taxon>Spermatophyta</taxon>
        <taxon>Magnoliopsida</taxon>
        <taxon>eudicotyledons</taxon>
        <taxon>Gunneridae</taxon>
        <taxon>Pentapetalae</taxon>
        <taxon>rosids</taxon>
        <taxon>fabids</taxon>
        <taxon>Fabales</taxon>
        <taxon>Fabaceae</taxon>
        <taxon>Papilionoideae</taxon>
        <taxon>50 kb inversion clade</taxon>
        <taxon>genistoids sensu lato</taxon>
        <taxon>core genistoids</taxon>
        <taxon>Genisteae</taxon>
        <taxon>Lupinus</taxon>
    </lineage>
</organism>
<dbReference type="Pfam" id="PF04434">
    <property type="entry name" value="SWIM"/>
    <property type="match status" value="1"/>
</dbReference>
<keyword evidence="1" id="KW-0862">Zinc</keyword>
<dbReference type="EMBL" id="CAXHTB010000010">
    <property type="protein sequence ID" value="CAL0313842.1"/>
    <property type="molecule type" value="Genomic_DNA"/>
</dbReference>